<dbReference type="Pfam" id="PF07730">
    <property type="entry name" value="HisKA_3"/>
    <property type="match status" value="1"/>
</dbReference>
<evidence type="ECO:0000256" key="8">
    <source>
        <dbReference type="ARBA" id="ARBA00023012"/>
    </source>
</evidence>
<evidence type="ECO:0000256" key="7">
    <source>
        <dbReference type="ARBA" id="ARBA00022840"/>
    </source>
</evidence>
<sequence length="231" mass="24696">MPPLLTWLATAATVVLCPVALLLLRSRLRLAATLSSERLAARETVERARIIQELHEVVAHHVSVMTLGVGAGRMTMEKNALRATDTLKEAEESGRQALGELQRMLGVLSAFTGVPPSRTPQPRLTDLPDLLDDARRTGLRVEFVQDGRAAPVAPGVELSAYRIVQEALSGASSATCARVTLRWRPGFLEVLVTDDGPSRAPGLSMRERAALLGGTLTTADGRSVHASLPLG</sequence>
<evidence type="ECO:0000259" key="9">
    <source>
        <dbReference type="Pfam" id="PF07730"/>
    </source>
</evidence>
<proteinExistence type="predicted"/>
<dbReference type="InterPro" id="IPR036890">
    <property type="entry name" value="HATPase_C_sf"/>
</dbReference>
<dbReference type="GO" id="GO:0000155">
    <property type="term" value="F:phosphorelay sensor kinase activity"/>
    <property type="evidence" value="ECO:0007669"/>
    <property type="project" value="InterPro"/>
</dbReference>
<keyword evidence="8" id="KW-0902">Two-component regulatory system</keyword>
<comment type="caution">
    <text evidence="10">The sequence shown here is derived from an EMBL/GenBank/DDBJ whole genome shotgun (WGS) entry which is preliminary data.</text>
</comment>
<evidence type="ECO:0000256" key="4">
    <source>
        <dbReference type="ARBA" id="ARBA00022679"/>
    </source>
</evidence>
<keyword evidence="6 10" id="KW-0418">Kinase</keyword>
<dbReference type="EC" id="2.7.13.3" evidence="2"/>
<dbReference type="EMBL" id="JACIBV010000001">
    <property type="protein sequence ID" value="MBB3732025.1"/>
    <property type="molecule type" value="Genomic_DNA"/>
</dbReference>
<keyword evidence="11" id="KW-1185">Reference proteome</keyword>
<reference evidence="10 11" key="1">
    <citation type="submission" date="2020-08" db="EMBL/GenBank/DDBJ databases">
        <title>Sequencing the genomes of 1000 actinobacteria strains.</title>
        <authorList>
            <person name="Klenk H.-P."/>
        </authorList>
    </citation>
    <scope>NUCLEOTIDE SEQUENCE [LARGE SCALE GENOMIC DNA]</scope>
    <source>
        <strain evidence="10 11">DSM 44320</strain>
    </source>
</reference>
<dbReference type="Gene3D" id="1.20.5.1930">
    <property type="match status" value="1"/>
</dbReference>
<organism evidence="10 11">
    <name type="scientific">Nonomuraea dietziae</name>
    <dbReference type="NCBI Taxonomy" id="65515"/>
    <lineage>
        <taxon>Bacteria</taxon>
        <taxon>Bacillati</taxon>
        <taxon>Actinomycetota</taxon>
        <taxon>Actinomycetes</taxon>
        <taxon>Streptosporangiales</taxon>
        <taxon>Streptosporangiaceae</taxon>
        <taxon>Nonomuraea</taxon>
    </lineage>
</organism>
<keyword evidence="3" id="KW-0597">Phosphoprotein</keyword>
<keyword evidence="4" id="KW-0808">Transferase</keyword>
<dbReference type="Gene3D" id="3.30.565.10">
    <property type="entry name" value="Histidine kinase-like ATPase, C-terminal domain"/>
    <property type="match status" value="1"/>
</dbReference>
<keyword evidence="5" id="KW-0547">Nucleotide-binding</keyword>
<name>A0A7W5VID7_9ACTN</name>
<evidence type="ECO:0000256" key="5">
    <source>
        <dbReference type="ARBA" id="ARBA00022741"/>
    </source>
</evidence>
<feature type="domain" description="Signal transduction histidine kinase subgroup 3 dimerisation and phosphoacceptor" evidence="9">
    <location>
        <begin position="46"/>
        <end position="108"/>
    </location>
</feature>
<evidence type="ECO:0000256" key="1">
    <source>
        <dbReference type="ARBA" id="ARBA00000085"/>
    </source>
</evidence>
<dbReference type="InterPro" id="IPR050482">
    <property type="entry name" value="Sensor_HK_TwoCompSys"/>
</dbReference>
<dbReference type="PANTHER" id="PTHR24421">
    <property type="entry name" value="NITRATE/NITRITE SENSOR PROTEIN NARX-RELATED"/>
    <property type="match status" value="1"/>
</dbReference>
<evidence type="ECO:0000313" key="11">
    <source>
        <dbReference type="Proteomes" id="UP000579945"/>
    </source>
</evidence>
<dbReference type="GO" id="GO:0005524">
    <property type="term" value="F:ATP binding"/>
    <property type="evidence" value="ECO:0007669"/>
    <property type="project" value="UniProtKB-KW"/>
</dbReference>
<evidence type="ECO:0000313" key="10">
    <source>
        <dbReference type="EMBL" id="MBB3732025.1"/>
    </source>
</evidence>
<dbReference type="RefSeq" id="WP_183658741.1">
    <property type="nucleotide sequence ID" value="NZ_BAAAXX010000180.1"/>
</dbReference>
<dbReference type="InterPro" id="IPR011712">
    <property type="entry name" value="Sig_transdc_His_kin_sub3_dim/P"/>
</dbReference>
<dbReference type="GO" id="GO:0046983">
    <property type="term" value="F:protein dimerization activity"/>
    <property type="evidence" value="ECO:0007669"/>
    <property type="project" value="InterPro"/>
</dbReference>
<dbReference type="GeneID" id="95394081"/>
<dbReference type="SUPFAM" id="SSF55874">
    <property type="entry name" value="ATPase domain of HSP90 chaperone/DNA topoisomerase II/histidine kinase"/>
    <property type="match status" value="1"/>
</dbReference>
<evidence type="ECO:0000256" key="6">
    <source>
        <dbReference type="ARBA" id="ARBA00022777"/>
    </source>
</evidence>
<dbReference type="GO" id="GO:0016020">
    <property type="term" value="C:membrane"/>
    <property type="evidence" value="ECO:0007669"/>
    <property type="project" value="InterPro"/>
</dbReference>
<gene>
    <name evidence="10" type="ORF">FHR33_007885</name>
</gene>
<dbReference type="Proteomes" id="UP000579945">
    <property type="component" value="Unassembled WGS sequence"/>
</dbReference>
<evidence type="ECO:0000256" key="3">
    <source>
        <dbReference type="ARBA" id="ARBA00022553"/>
    </source>
</evidence>
<dbReference type="AlphaFoldDB" id="A0A7W5VID7"/>
<dbReference type="PANTHER" id="PTHR24421:SF10">
    <property type="entry name" value="NITRATE_NITRITE SENSOR PROTEIN NARQ"/>
    <property type="match status" value="1"/>
</dbReference>
<dbReference type="CDD" id="cd16917">
    <property type="entry name" value="HATPase_UhpB-NarQ-NarX-like"/>
    <property type="match status" value="1"/>
</dbReference>
<comment type="catalytic activity">
    <reaction evidence="1">
        <text>ATP + protein L-histidine = ADP + protein N-phospho-L-histidine.</text>
        <dbReference type="EC" id="2.7.13.3"/>
    </reaction>
</comment>
<protein>
    <recommendedName>
        <fullName evidence="2">histidine kinase</fullName>
        <ecNumber evidence="2">2.7.13.3</ecNumber>
    </recommendedName>
</protein>
<accession>A0A7W5VID7</accession>
<keyword evidence="7" id="KW-0067">ATP-binding</keyword>
<evidence type="ECO:0000256" key="2">
    <source>
        <dbReference type="ARBA" id="ARBA00012438"/>
    </source>
</evidence>